<protein>
    <recommendedName>
        <fullName evidence="3">RNA polymerase subunit sigma-70</fullName>
    </recommendedName>
</protein>
<dbReference type="Proteomes" id="UP000275951">
    <property type="component" value="Chromosome"/>
</dbReference>
<dbReference type="EMBL" id="CP033905">
    <property type="protein sequence ID" value="AZR07239.1"/>
    <property type="molecule type" value="Genomic_DNA"/>
</dbReference>
<evidence type="ECO:0008006" key="3">
    <source>
        <dbReference type="Google" id="ProtNLM"/>
    </source>
</evidence>
<name>A0A3Q9GJ81_9ACTO</name>
<evidence type="ECO:0000313" key="1">
    <source>
        <dbReference type="EMBL" id="AZR07239.1"/>
    </source>
</evidence>
<organism evidence="1 2">
    <name type="scientific">Trueperella pyogenes</name>
    <dbReference type="NCBI Taxonomy" id="1661"/>
    <lineage>
        <taxon>Bacteria</taxon>
        <taxon>Bacillati</taxon>
        <taxon>Actinomycetota</taxon>
        <taxon>Actinomycetes</taxon>
        <taxon>Actinomycetales</taxon>
        <taxon>Actinomycetaceae</taxon>
        <taxon>Trueperella</taxon>
    </lineage>
</organism>
<proteinExistence type="predicted"/>
<dbReference type="AlphaFoldDB" id="A0A3Q9GJ81"/>
<evidence type="ECO:0000313" key="2">
    <source>
        <dbReference type="Proteomes" id="UP000275951"/>
    </source>
</evidence>
<gene>
    <name evidence="1" type="ORF">EBQ10_08000</name>
</gene>
<accession>A0A3Q9GJ81</accession>
<reference evidence="1 2" key="1">
    <citation type="submission" date="2018-11" db="EMBL/GenBank/DDBJ databases">
        <title>Multidrug-resistant genes are associated with an 42-kb island TGI1 carrying a complex class 1 integron in a Trueperella pyogenes.</title>
        <authorList>
            <person name="Dong W."/>
        </authorList>
    </citation>
    <scope>NUCLEOTIDE SEQUENCE [LARGE SCALE GENOMIC DNA]</scope>
    <source>
        <strain evidence="1 2">TP4</strain>
    </source>
</reference>
<dbReference type="OrthoDB" id="9792035at2"/>
<sequence>MEPRVQRKIITLREGGASFGQIAAITGVGRETIKSWCRRNNITPHPRRTPTSGVCEHCGKAIDQPRRGQRFCSRACRMSWWHTHPMMLERRAITTHTCAGCGATFEAYGNKHRKYCTHACYIRTRFGTRGGRP</sequence>